<dbReference type="NCBIfam" id="NF002957">
    <property type="entry name" value="PRK03619.1"/>
    <property type="match status" value="1"/>
</dbReference>
<comment type="pathway">
    <text evidence="8">Purine metabolism; IMP biosynthesis via de novo pathway; 5-amino-1-(5-phospho-D-ribosyl)imidazole from N(2)-formyl-N(1)-(5-phospho-D-ribosyl)glycinamide: step 1/2.</text>
</comment>
<evidence type="ECO:0000256" key="3">
    <source>
        <dbReference type="ARBA" id="ARBA00022741"/>
    </source>
</evidence>
<dbReference type="GO" id="GO:0005737">
    <property type="term" value="C:cytoplasm"/>
    <property type="evidence" value="ECO:0007669"/>
    <property type="project" value="UniProtKB-SubCell"/>
</dbReference>
<dbReference type="GO" id="GO:0005524">
    <property type="term" value="F:ATP binding"/>
    <property type="evidence" value="ECO:0007669"/>
    <property type="project" value="UniProtKB-KW"/>
</dbReference>
<dbReference type="SMART" id="SM01211">
    <property type="entry name" value="GATase_5"/>
    <property type="match status" value="1"/>
</dbReference>
<dbReference type="EC" id="6.3.5.3" evidence="8"/>
<dbReference type="GO" id="GO:0004642">
    <property type="term" value="F:phosphoribosylformylglycinamidine synthase activity"/>
    <property type="evidence" value="ECO:0007669"/>
    <property type="project" value="UniProtKB-UniRule"/>
</dbReference>
<feature type="active site" evidence="8">
    <location>
        <position position="204"/>
    </location>
</feature>
<dbReference type="InterPro" id="IPR029062">
    <property type="entry name" value="Class_I_gatase-like"/>
</dbReference>
<dbReference type="Pfam" id="PF13507">
    <property type="entry name" value="GATase_5"/>
    <property type="match status" value="1"/>
</dbReference>
<reference evidence="9 10" key="1">
    <citation type="submission" date="2020-08" db="EMBL/GenBank/DDBJ databases">
        <title>Genomic Encyclopedia of Type Strains, Phase IV (KMG-IV): sequencing the most valuable type-strain genomes for metagenomic binning, comparative biology and taxonomic classification.</title>
        <authorList>
            <person name="Goeker M."/>
        </authorList>
    </citation>
    <scope>NUCLEOTIDE SEQUENCE [LARGE SCALE GENOMIC DNA]</scope>
    <source>
        <strain evidence="9 10">DSM 25481</strain>
    </source>
</reference>
<proteinExistence type="inferred from homology"/>
<keyword evidence="2 8" id="KW-0436">Ligase</keyword>
<protein>
    <recommendedName>
        <fullName evidence="8">Phosphoribosylformylglycinamidine synthase subunit PurQ</fullName>
        <shortName evidence="8">FGAM synthase</shortName>
        <ecNumber evidence="8">6.3.5.3</ecNumber>
    </recommendedName>
    <alternativeName>
        <fullName evidence="8">Formylglycinamide ribonucleotide amidotransferase subunit I</fullName>
        <shortName evidence="8">FGAR amidotransferase I</shortName>
        <shortName evidence="8">FGAR-AT I</shortName>
    </alternativeName>
    <alternativeName>
        <fullName evidence="8">Glutaminase PurQ</fullName>
        <ecNumber evidence="8">3.5.1.2</ecNumber>
    </alternativeName>
    <alternativeName>
        <fullName evidence="8">Phosphoribosylformylglycinamidine synthase subunit I</fullName>
    </alternativeName>
</protein>
<dbReference type="InterPro" id="IPR010075">
    <property type="entry name" value="PRibForGlyAmidine_synth_PurQ"/>
</dbReference>
<evidence type="ECO:0000256" key="2">
    <source>
        <dbReference type="ARBA" id="ARBA00022598"/>
    </source>
</evidence>
<evidence type="ECO:0000256" key="8">
    <source>
        <dbReference type="HAMAP-Rule" id="MF_00421"/>
    </source>
</evidence>
<evidence type="ECO:0000256" key="4">
    <source>
        <dbReference type="ARBA" id="ARBA00022755"/>
    </source>
</evidence>
<evidence type="ECO:0000256" key="1">
    <source>
        <dbReference type="ARBA" id="ARBA00022490"/>
    </source>
</evidence>
<sequence length="229" mass="24127">MNAAVLVFPGSNRERDVVRALKAGSGQEPKLVWHAETELPAGTDLVVLPGGFSYGDYLRCGAIAARAPIMDAVRAHAARGGLVLGICNGFQILVEAGLLPGILTRNANLRFICHLQHLKVERADTAFTRAYQPGQTIEVCVAHGEGNYFADAETLARLEGDGRVAFRYCDAEGNVGGDANRNGSLNDIAGIYSEKLNVLGMMPHPENLIDAAVGGTDGAKLFAGLAQAA</sequence>
<name>A0A7W6D411_9HYPH</name>
<comment type="caution">
    <text evidence="9">The sequence shown here is derived from an EMBL/GenBank/DDBJ whole genome shotgun (WGS) entry which is preliminary data.</text>
</comment>
<keyword evidence="1 8" id="KW-0963">Cytoplasm</keyword>
<comment type="catalytic activity">
    <reaction evidence="8">
        <text>L-glutamine + H2O = L-glutamate + NH4(+)</text>
        <dbReference type="Rhea" id="RHEA:15889"/>
        <dbReference type="ChEBI" id="CHEBI:15377"/>
        <dbReference type="ChEBI" id="CHEBI:28938"/>
        <dbReference type="ChEBI" id="CHEBI:29985"/>
        <dbReference type="ChEBI" id="CHEBI:58359"/>
        <dbReference type="EC" id="3.5.1.2"/>
    </reaction>
</comment>
<dbReference type="PANTHER" id="PTHR47552">
    <property type="entry name" value="PHOSPHORIBOSYLFORMYLGLYCINAMIDINE SYNTHASE SUBUNIT PURQ"/>
    <property type="match status" value="1"/>
</dbReference>
<dbReference type="PANTHER" id="PTHR47552:SF1">
    <property type="entry name" value="PHOSPHORIBOSYLFORMYLGLYCINAMIDINE SYNTHASE SUBUNIT PURQ"/>
    <property type="match status" value="1"/>
</dbReference>
<dbReference type="EMBL" id="JACIDR010000001">
    <property type="protein sequence ID" value="MBB3971759.1"/>
    <property type="molecule type" value="Genomic_DNA"/>
</dbReference>
<dbReference type="UniPathway" id="UPA00074">
    <property type="reaction ID" value="UER00128"/>
</dbReference>
<dbReference type="GO" id="GO:0006189">
    <property type="term" value="P:'de novo' IMP biosynthetic process"/>
    <property type="evidence" value="ECO:0007669"/>
    <property type="project" value="UniProtKB-UniRule"/>
</dbReference>
<evidence type="ECO:0000256" key="7">
    <source>
        <dbReference type="ARBA" id="ARBA00022962"/>
    </source>
</evidence>
<dbReference type="Gene3D" id="3.40.50.880">
    <property type="match status" value="1"/>
</dbReference>
<accession>A0A7W6D411</accession>
<dbReference type="AlphaFoldDB" id="A0A7W6D411"/>
<evidence type="ECO:0000313" key="10">
    <source>
        <dbReference type="Proteomes" id="UP000528964"/>
    </source>
</evidence>
<keyword evidence="7 8" id="KW-0315">Glutamine amidotransferase</keyword>
<comment type="function">
    <text evidence="8">Part of the phosphoribosylformylglycinamidine synthase complex involved in the purines biosynthetic pathway. Catalyzes the ATP-dependent conversion of formylglycinamide ribonucleotide (FGAR) and glutamine to yield formylglycinamidine ribonucleotide (FGAM) and glutamate. The FGAM synthase complex is composed of three subunits. PurQ produces an ammonia molecule by converting glutamine to glutamate. PurL transfers the ammonia molecule to FGAR to form FGAM in an ATP-dependent manner. PurS interacts with PurQ and PurL and is thought to assist in the transfer of the ammonia molecule from PurQ to PurL.</text>
</comment>
<dbReference type="HAMAP" id="MF_00421">
    <property type="entry name" value="PurQ"/>
    <property type="match status" value="1"/>
</dbReference>
<dbReference type="CDD" id="cd01740">
    <property type="entry name" value="GATase1_FGAR_AT"/>
    <property type="match status" value="1"/>
</dbReference>
<dbReference type="PIRSF" id="PIRSF001586">
    <property type="entry name" value="FGAM_synth_I"/>
    <property type="match status" value="1"/>
</dbReference>
<evidence type="ECO:0000256" key="6">
    <source>
        <dbReference type="ARBA" id="ARBA00022840"/>
    </source>
</evidence>
<gene>
    <name evidence="8" type="primary">purQ</name>
    <name evidence="9" type="ORF">GGR24_000392</name>
</gene>
<dbReference type="RefSeq" id="WP_183393609.1">
    <property type="nucleotide sequence ID" value="NZ_JACIDR010000001.1"/>
</dbReference>
<evidence type="ECO:0000256" key="5">
    <source>
        <dbReference type="ARBA" id="ARBA00022801"/>
    </source>
</evidence>
<comment type="subunit">
    <text evidence="8">Part of the FGAM synthase complex composed of 1 PurL, 1 PurQ and 2 PurS subunits.</text>
</comment>
<dbReference type="EC" id="3.5.1.2" evidence="8"/>
<evidence type="ECO:0000313" key="9">
    <source>
        <dbReference type="EMBL" id="MBB3971759.1"/>
    </source>
</evidence>
<feature type="active site" evidence="8">
    <location>
        <position position="206"/>
    </location>
</feature>
<keyword evidence="5 8" id="KW-0378">Hydrolase</keyword>
<keyword evidence="10" id="KW-1185">Reference proteome</keyword>
<comment type="catalytic activity">
    <reaction evidence="8">
        <text>N(2)-formyl-N(1)-(5-phospho-beta-D-ribosyl)glycinamide + L-glutamine + ATP + H2O = 2-formamido-N(1)-(5-O-phospho-beta-D-ribosyl)acetamidine + L-glutamate + ADP + phosphate + H(+)</text>
        <dbReference type="Rhea" id="RHEA:17129"/>
        <dbReference type="ChEBI" id="CHEBI:15377"/>
        <dbReference type="ChEBI" id="CHEBI:15378"/>
        <dbReference type="ChEBI" id="CHEBI:29985"/>
        <dbReference type="ChEBI" id="CHEBI:30616"/>
        <dbReference type="ChEBI" id="CHEBI:43474"/>
        <dbReference type="ChEBI" id="CHEBI:58359"/>
        <dbReference type="ChEBI" id="CHEBI:147286"/>
        <dbReference type="ChEBI" id="CHEBI:147287"/>
        <dbReference type="ChEBI" id="CHEBI:456216"/>
        <dbReference type="EC" id="6.3.5.3"/>
    </reaction>
</comment>
<feature type="active site" description="Nucleophile" evidence="8">
    <location>
        <position position="87"/>
    </location>
</feature>
<keyword evidence="3 8" id="KW-0547">Nucleotide-binding</keyword>
<keyword evidence="4 8" id="KW-0658">Purine biosynthesis</keyword>
<dbReference type="GO" id="GO:0004359">
    <property type="term" value="F:glutaminase activity"/>
    <property type="evidence" value="ECO:0007669"/>
    <property type="project" value="UniProtKB-EC"/>
</dbReference>
<keyword evidence="6 8" id="KW-0067">ATP-binding</keyword>
<dbReference type="SUPFAM" id="SSF52317">
    <property type="entry name" value="Class I glutamine amidotransferase-like"/>
    <property type="match status" value="1"/>
</dbReference>
<organism evidence="9 10">
    <name type="scientific">Hansschlegelia beijingensis</name>
    <dbReference type="NCBI Taxonomy" id="1133344"/>
    <lineage>
        <taxon>Bacteria</taxon>
        <taxon>Pseudomonadati</taxon>
        <taxon>Pseudomonadota</taxon>
        <taxon>Alphaproteobacteria</taxon>
        <taxon>Hyphomicrobiales</taxon>
        <taxon>Methylopilaceae</taxon>
        <taxon>Hansschlegelia</taxon>
    </lineage>
</organism>
<comment type="subcellular location">
    <subcellularLocation>
        <location evidence="8">Cytoplasm</location>
    </subcellularLocation>
</comment>
<dbReference type="PROSITE" id="PS51273">
    <property type="entry name" value="GATASE_TYPE_1"/>
    <property type="match status" value="1"/>
</dbReference>
<dbReference type="NCBIfam" id="TIGR01737">
    <property type="entry name" value="FGAM_synth_I"/>
    <property type="match status" value="1"/>
</dbReference>
<dbReference type="Proteomes" id="UP000528964">
    <property type="component" value="Unassembled WGS sequence"/>
</dbReference>